<evidence type="ECO:0000256" key="10">
    <source>
        <dbReference type="SAM" id="MobiDB-lite"/>
    </source>
</evidence>
<keyword evidence="5 11" id="KW-0812">Transmembrane</keyword>
<sequence length="127" mass="12743">MLSIPLTVLHVLVCLLLIAVVLMQQGKGGDIAAAFGGSGSQTAFGARAGASVLTRATTVLGILFMVGSMTLAIMGQRDTSSVLTGVEGPGLQPTEPVSAPIEIDPTPASVEPEASDGNATETPAEPQ</sequence>
<dbReference type="PANTHER" id="PTHR34182">
    <property type="entry name" value="PROTEIN-EXPORT MEMBRANE PROTEIN SECG"/>
    <property type="match status" value="1"/>
</dbReference>
<evidence type="ECO:0000256" key="8">
    <source>
        <dbReference type="ARBA" id="ARBA00023010"/>
    </source>
</evidence>
<evidence type="ECO:0008006" key="13">
    <source>
        <dbReference type="Google" id="ProtNLM"/>
    </source>
</evidence>
<evidence type="ECO:0000256" key="7">
    <source>
        <dbReference type="ARBA" id="ARBA00022989"/>
    </source>
</evidence>
<keyword evidence="4" id="KW-1003">Cell membrane</keyword>
<dbReference type="NCBIfam" id="TIGR00810">
    <property type="entry name" value="secG"/>
    <property type="match status" value="1"/>
</dbReference>
<feature type="region of interest" description="Disordered" evidence="10">
    <location>
        <begin position="82"/>
        <end position="127"/>
    </location>
</feature>
<keyword evidence="3" id="KW-0813">Transport</keyword>
<dbReference type="PANTHER" id="PTHR34182:SF1">
    <property type="entry name" value="PROTEIN-EXPORT MEMBRANE PROTEIN SECG"/>
    <property type="match status" value="1"/>
</dbReference>
<evidence type="ECO:0000256" key="1">
    <source>
        <dbReference type="ARBA" id="ARBA00004651"/>
    </source>
</evidence>
<dbReference type="EMBL" id="UINC01013609">
    <property type="protein sequence ID" value="SVA58688.1"/>
    <property type="molecule type" value="Genomic_DNA"/>
</dbReference>
<accession>A0A381X2A9</accession>
<dbReference type="InterPro" id="IPR004692">
    <property type="entry name" value="SecG"/>
</dbReference>
<proteinExistence type="inferred from homology"/>
<dbReference type="GO" id="GO:0065002">
    <property type="term" value="P:intracellular protein transmembrane transport"/>
    <property type="evidence" value="ECO:0007669"/>
    <property type="project" value="TreeGrafter"/>
</dbReference>
<evidence type="ECO:0000256" key="4">
    <source>
        <dbReference type="ARBA" id="ARBA00022475"/>
    </source>
</evidence>
<dbReference type="AlphaFoldDB" id="A0A381X2A9"/>
<evidence type="ECO:0000256" key="9">
    <source>
        <dbReference type="ARBA" id="ARBA00023136"/>
    </source>
</evidence>
<organism evidence="12">
    <name type="scientific">marine metagenome</name>
    <dbReference type="NCBI Taxonomy" id="408172"/>
    <lineage>
        <taxon>unclassified sequences</taxon>
        <taxon>metagenomes</taxon>
        <taxon>ecological metagenomes</taxon>
    </lineage>
</organism>
<reference evidence="12" key="1">
    <citation type="submission" date="2018-05" db="EMBL/GenBank/DDBJ databases">
        <authorList>
            <person name="Lanie J.A."/>
            <person name="Ng W.-L."/>
            <person name="Kazmierczak K.M."/>
            <person name="Andrzejewski T.M."/>
            <person name="Davidsen T.M."/>
            <person name="Wayne K.J."/>
            <person name="Tettelin H."/>
            <person name="Glass J.I."/>
            <person name="Rusch D."/>
            <person name="Podicherti R."/>
            <person name="Tsui H.-C.T."/>
            <person name="Winkler M.E."/>
        </authorList>
    </citation>
    <scope>NUCLEOTIDE SEQUENCE</scope>
</reference>
<comment type="subcellular location">
    <subcellularLocation>
        <location evidence="1">Cell membrane</location>
        <topology evidence="1">Multi-pass membrane protein</topology>
    </subcellularLocation>
</comment>
<keyword evidence="8" id="KW-0811">Translocation</keyword>
<gene>
    <name evidence="12" type="ORF">METZ01_LOCUS111542</name>
</gene>
<evidence type="ECO:0000256" key="6">
    <source>
        <dbReference type="ARBA" id="ARBA00022927"/>
    </source>
</evidence>
<dbReference type="GO" id="GO:0015450">
    <property type="term" value="F:protein-transporting ATPase activity"/>
    <property type="evidence" value="ECO:0007669"/>
    <property type="project" value="InterPro"/>
</dbReference>
<evidence type="ECO:0000256" key="5">
    <source>
        <dbReference type="ARBA" id="ARBA00022692"/>
    </source>
</evidence>
<dbReference type="GO" id="GO:0005886">
    <property type="term" value="C:plasma membrane"/>
    <property type="evidence" value="ECO:0007669"/>
    <property type="project" value="UniProtKB-SubCell"/>
</dbReference>
<evidence type="ECO:0000313" key="12">
    <source>
        <dbReference type="EMBL" id="SVA58688.1"/>
    </source>
</evidence>
<dbReference type="PRINTS" id="PR01651">
    <property type="entry name" value="SECGEXPORT"/>
</dbReference>
<comment type="similarity">
    <text evidence="2">Belongs to the SecG family.</text>
</comment>
<protein>
    <recommendedName>
        <fullName evidence="13">Protein-export membrane protein SecG</fullName>
    </recommendedName>
</protein>
<evidence type="ECO:0000256" key="3">
    <source>
        <dbReference type="ARBA" id="ARBA00022448"/>
    </source>
</evidence>
<evidence type="ECO:0000256" key="11">
    <source>
        <dbReference type="SAM" id="Phobius"/>
    </source>
</evidence>
<dbReference type="GO" id="GO:0043952">
    <property type="term" value="P:protein transport by the Sec complex"/>
    <property type="evidence" value="ECO:0007669"/>
    <property type="project" value="TreeGrafter"/>
</dbReference>
<evidence type="ECO:0000256" key="2">
    <source>
        <dbReference type="ARBA" id="ARBA00008445"/>
    </source>
</evidence>
<keyword evidence="7 11" id="KW-1133">Transmembrane helix</keyword>
<keyword evidence="9 11" id="KW-0472">Membrane</keyword>
<dbReference type="GO" id="GO:0009306">
    <property type="term" value="P:protein secretion"/>
    <property type="evidence" value="ECO:0007669"/>
    <property type="project" value="InterPro"/>
</dbReference>
<feature type="transmembrane region" description="Helical" evidence="11">
    <location>
        <begin position="52"/>
        <end position="74"/>
    </location>
</feature>
<dbReference type="Pfam" id="PF03840">
    <property type="entry name" value="SecG"/>
    <property type="match status" value="1"/>
</dbReference>
<keyword evidence="6" id="KW-0653">Protein transport</keyword>
<name>A0A381X2A9_9ZZZZ</name>